<sequence>MTDFEVNEDNCDNQVSWMKSKHTAARVGKQFESLNKQGHSEEILAKEHHKTCILLSWVPGECVAEDPEEDGEED</sequence>
<name>A0AA88D966_FICCA</name>
<accession>A0AA88D966</accession>
<dbReference type="EMBL" id="BTGU01000026">
    <property type="protein sequence ID" value="GMN47726.1"/>
    <property type="molecule type" value="Genomic_DNA"/>
</dbReference>
<evidence type="ECO:0000313" key="2">
    <source>
        <dbReference type="Proteomes" id="UP001187192"/>
    </source>
</evidence>
<comment type="caution">
    <text evidence="1">The sequence shown here is derived from an EMBL/GenBank/DDBJ whole genome shotgun (WGS) entry which is preliminary data.</text>
</comment>
<dbReference type="AlphaFoldDB" id="A0AA88D966"/>
<organism evidence="1 2">
    <name type="scientific">Ficus carica</name>
    <name type="common">Common fig</name>
    <dbReference type="NCBI Taxonomy" id="3494"/>
    <lineage>
        <taxon>Eukaryota</taxon>
        <taxon>Viridiplantae</taxon>
        <taxon>Streptophyta</taxon>
        <taxon>Embryophyta</taxon>
        <taxon>Tracheophyta</taxon>
        <taxon>Spermatophyta</taxon>
        <taxon>Magnoliopsida</taxon>
        <taxon>eudicotyledons</taxon>
        <taxon>Gunneridae</taxon>
        <taxon>Pentapetalae</taxon>
        <taxon>rosids</taxon>
        <taxon>fabids</taxon>
        <taxon>Rosales</taxon>
        <taxon>Moraceae</taxon>
        <taxon>Ficeae</taxon>
        <taxon>Ficus</taxon>
    </lineage>
</organism>
<proteinExistence type="predicted"/>
<reference evidence="1" key="1">
    <citation type="submission" date="2023-07" db="EMBL/GenBank/DDBJ databases">
        <title>draft genome sequence of fig (Ficus carica).</title>
        <authorList>
            <person name="Takahashi T."/>
            <person name="Nishimura K."/>
        </authorList>
    </citation>
    <scope>NUCLEOTIDE SEQUENCE</scope>
</reference>
<gene>
    <name evidence="1" type="ORF">TIFTF001_016906</name>
</gene>
<evidence type="ECO:0000313" key="1">
    <source>
        <dbReference type="EMBL" id="GMN47726.1"/>
    </source>
</evidence>
<protein>
    <submittedName>
        <fullName evidence="1">Uncharacterized protein</fullName>
    </submittedName>
</protein>
<dbReference type="Proteomes" id="UP001187192">
    <property type="component" value="Unassembled WGS sequence"/>
</dbReference>
<keyword evidence="2" id="KW-1185">Reference proteome</keyword>